<dbReference type="AlphaFoldDB" id="E4UU17"/>
<reference evidence="4" key="1">
    <citation type="journal article" date="2012" name="MBio">
        <title>Comparative genome analysis of Trichophyton rubrum and related dermatophytes reveals candidate genes involved in infection.</title>
        <authorList>
            <person name="Martinez D.A."/>
            <person name="Oliver B.G."/>
            <person name="Graeser Y."/>
            <person name="Goldberg J.M."/>
            <person name="Li W."/>
            <person name="Martinez-Rossi N.M."/>
            <person name="Monod M."/>
            <person name="Shelest E."/>
            <person name="Barton R.C."/>
            <person name="Birch E."/>
            <person name="Brakhage A.A."/>
            <person name="Chen Z."/>
            <person name="Gurr S.J."/>
            <person name="Heiman D."/>
            <person name="Heitman J."/>
            <person name="Kosti I."/>
            <person name="Rossi A."/>
            <person name="Saif S."/>
            <person name="Samalova M."/>
            <person name="Saunders C.W."/>
            <person name="Shea T."/>
            <person name="Summerbell R.C."/>
            <person name="Xu J."/>
            <person name="Young S."/>
            <person name="Zeng Q."/>
            <person name="Birren B.W."/>
            <person name="Cuomo C.A."/>
            <person name="White T.C."/>
        </authorList>
    </citation>
    <scope>NUCLEOTIDE SEQUENCE [LARGE SCALE GENOMIC DNA]</scope>
    <source>
        <strain evidence="4">ATCC MYA-4604 / CBS 118893</strain>
    </source>
</reference>
<dbReference type="EMBL" id="DS989824">
    <property type="protein sequence ID" value="EFR01607.1"/>
    <property type="molecule type" value="Genomic_DNA"/>
</dbReference>
<dbReference type="HOGENOM" id="CLU_1402128_0_0_1"/>
<feature type="domain" description="Meiotic expression up-regulated protein 6 PH" evidence="2">
    <location>
        <begin position="88"/>
        <end position="158"/>
    </location>
</feature>
<accession>E4UU17</accession>
<dbReference type="STRING" id="535722.E4UU17"/>
<feature type="region of interest" description="Disordered" evidence="1">
    <location>
        <begin position="1"/>
        <end position="69"/>
    </location>
</feature>
<proteinExistence type="predicted"/>
<dbReference type="RefSeq" id="XP_003174437.1">
    <property type="nucleotide sequence ID" value="XM_003174389.1"/>
</dbReference>
<dbReference type="Pfam" id="PF15406">
    <property type="entry name" value="PH_6"/>
    <property type="match status" value="1"/>
</dbReference>
<feature type="region of interest" description="Disordered" evidence="1">
    <location>
        <begin position="163"/>
        <end position="194"/>
    </location>
</feature>
<organism evidence="4">
    <name type="scientific">Arthroderma gypseum (strain ATCC MYA-4604 / CBS 118893)</name>
    <name type="common">Microsporum gypseum</name>
    <dbReference type="NCBI Taxonomy" id="535722"/>
    <lineage>
        <taxon>Eukaryota</taxon>
        <taxon>Fungi</taxon>
        <taxon>Dikarya</taxon>
        <taxon>Ascomycota</taxon>
        <taxon>Pezizomycotina</taxon>
        <taxon>Eurotiomycetes</taxon>
        <taxon>Eurotiomycetidae</taxon>
        <taxon>Onygenales</taxon>
        <taxon>Arthrodermataceae</taxon>
        <taxon>Nannizzia</taxon>
    </lineage>
</organism>
<gene>
    <name evidence="3" type="ORF">MGYG_04610</name>
</gene>
<evidence type="ECO:0000313" key="3">
    <source>
        <dbReference type="EMBL" id="EFR01607.1"/>
    </source>
</evidence>
<feature type="compositionally biased region" description="Low complexity" evidence="1">
    <location>
        <begin position="10"/>
        <end position="43"/>
    </location>
</feature>
<dbReference type="eggNOG" id="ENOG502S2JB">
    <property type="taxonomic scope" value="Eukaryota"/>
</dbReference>
<feature type="compositionally biased region" description="Polar residues" evidence="1">
    <location>
        <begin position="172"/>
        <end position="187"/>
    </location>
</feature>
<dbReference type="Proteomes" id="UP000002669">
    <property type="component" value="Unassembled WGS sequence"/>
</dbReference>
<dbReference type="VEuPathDB" id="FungiDB:MGYG_04610"/>
<dbReference type="OrthoDB" id="5593352at2759"/>
<dbReference type="OMA" id="GQNTRAK"/>
<protein>
    <recommendedName>
        <fullName evidence="2">Meiotic expression up-regulated protein 6 PH domain-containing protein</fullName>
    </recommendedName>
</protein>
<sequence length="194" mass="20902">MSEVQKPIEETPAVVPETVTAVTVPATETPAATEPAAAATTTEEPVKVAEETPAAAEEPAKEETAAKEVVPATDGQLGYKAPGLVKSFRFVKRHFWFSDEAVESKQLTSYFQNEKLSTAHPNAAWASQTGKGLLFFAKRAEDKATPAGIINLVCYLPITSKSKKKQKESKRTGQNTRAKRTGQNIQKQGAKGVM</sequence>
<evidence type="ECO:0000313" key="4">
    <source>
        <dbReference type="Proteomes" id="UP000002669"/>
    </source>
</evidence>
<dbReference type="PANTHER" id="PTHR42073:SF1">
    <property type="entry name" value="MEIOTIC EXPRESSION UP-REGULATED PROTEIN 6"/>
    <property type="match status" value="1"/>
</dbReference>
<evidence type="ECO:0000256" key="1">
    <source>
        <dbReference type="SAM" id="MobiDB-lite"/>
    </source>
</evidence>
<dbReference type="InterPro" id="IPR039483">
    <property type="entry name" value="Meu6_PH_dom"/>
</dbReference>
<dbReference type="PANTHER" id="PTHR42073">
    <property type="entry name" value="MEIOTIC EXPRESSION UP-REGULATED PROTEIN 6"/>
    <property type="match status" value="1"/>
</dbReference>
<dbReference type="GeneID" id="10029731"/>
<keyword evidence="4" id="KW-1185">Reference proteome</keyword>
<dbReference type="InParanoid" id="E4UU17"/>
<name>E4UU17_ARTGP</name>
<evidence type="ECO:0000259" key="2">
    <source>
        <dbReference type="Pfam" id="PF15406"/>
    </source>
</evidence>
<dbReference type="InterPro" id="IPR039712">
    <property type="entry name" value="Meu6"/>
</dbReference>